<dbReference type="InterPro" id="IPR011527">
    <property type="entry name" value="ABC1_TM_dom"/>
</dbReference>
<evidence type="ECO:0000256" key="4">
    <source>
        <dbReference type="SAM" id="Phobius"/>
    </source>
</evidence>
<evidence type="ECO:0000313" key="6">
    <source>
        <dbReference type="EMBL" id="KAK7432058.1"/>
    </source>
</evidence>
<feature type="transmembrane region" description="Helical" evidence="4">
    <location>
        <begin position="113"/>
        <end position="136"/>
    </location>
</feature>
<dbReference type="PROSITE" id="PS50929">
    <property type="entry name" value="ABC_TM1F"/>
    <property type="match status" value="1"/>
</dbReference>
<evidence type="ECO:0000256" key="1">
    <source>
        <dbReference type="ARBA" id="ARBA00022692"/>
    </source>
</evidence>
<evidence type="ECO:0000256" key="2">
    <source>
        <dbReference type="ARBA" id="ARBA00022989"/>
    </source>
</evidence>
<accession>A0ABR1IEJ7</accession>
<dbReference type="Gene3D" id="1.20.1560.10">
    <property type="entry name" value="ABC transporter type 1, transmembrane domain"/>
    <property type="match status" value="1"/>
</dbReference>
<dbReference type="InterPro" id="IPR036640">
    <property type="entry name" value="ABC1_TM_sf"/>
</dbReference>
<keyword evidence="7" id="KW-1185">Reference proteome</keyword>
<dbReference type="Proteomes" id="UP001498421">
    <property type="component" value="Unassembled WGS sequence"/>
</dbReference>
<name>A0ABR1IEJ7_9HYPO</name>
<keyword evidence="1 4" id="KW-0812">Transmembrane</keyword>
<keyword evidence="2 4" id="KW-1133">Transmembrane helix</keyword>
<gene>
    <name evidence="6" type="ORF">QQZ08_001348</name>
</gene>
<evidence type="ECO:0000256" key="3">
    <source>
        <dbReference type="ARBA" id="ARBA00023136"/>
    </source>
</evidence>
<dbReference type="Pfam" id="PF00664">
    <property type="entry name" value="ABC_membrane"/>
    <property type="match status" value="1"/>
</dbReference>
<sequence length="150" mass="16299">MAMVNLVLGEFIPVIADYSSGKSSPQDFRCAGSFAERILSNARTIHAFGIRSRLVDEFDKCLQTVRSLGNTKSPVYGLLFSGEYCVVYAGFGLTFWQGIKMLANNEVDQPGDVFIVMLMSVVVAAGSLTAMTVDLIDFTVLHLQLQSCSG</sequence>
<evidence type="ECO:0000313" key="7">
    <source>
        <dbReference type="Proteomes" id="UP001498421"/>
    </source>
</evidence>
<dbReference type="EMBL" id="JAZAVK010000007">
    <property type="protein sequence ID" value="KAK7432058.1"/>
    <property type="molecule type" value="Genomic_DNA"/>
</dbReference>
<comment type="caution">
    <text evidence="6">The sequence shown here is derived from an EMBL/GenBank/DDBJ whole genome shotgun (WGS) entry which is preliminary data.</text>
</comment>
<proteinExistence type="predicted"/>
<reference evidence="6 7" key="1">
    <citation type="journal article" date="2025" name="Microbiol. Resour. Announc.">
        <title>Draft genome sequences for Neonectria magnoliae and Neonectria punicea, canker pathogens of Liriodendron tulipifera and Acer saccharum in West Virginia.</title>
        <authorList>
            <person name="Petronek H.M."/>
            <person name="Kasson M.T."/>
            <person name="Metheny A.M."/>
            <person name="Stauder C.M."/>
            <person name="Lovett B."/>
            <person name="Lynch S.C."/>
            <person name="Garnas J.R."/>
            <person name="Kasson L.R."/>
            <person name="Stajich J.E."/>
        </authorList>
    </citation>
    <scope>NUCLEOTIDE SEQUENCE [LARGE SCALE GENOMIC DNA]</scope>
    <source>
        <strain evidence="6 7">NRRL 64651</strain>
    </source>
</reference>
<dbReference type="SUPFAM" id="SSF90123">
    <property type="entry name" value="ABC transporter transmembrane region"/>
    <property type="match status" value="1"/>
</dbReference>
<evidence type="ECO:0000259" key="5">
    <source>
        <dbReference type="PROSITE" id="PS50929"/>
    </source>
</evidence>
<feature type="transmembrane region" description="Helical" evidence="4">
    <location>
        <begin position="75"/>
        <end position="93"/>
    </location>
</feature>
<protein>
    <recommendedName>
        <fullName evidence="5">ABC transmembrane type-1 domain-containing protein</fullName>
    </recommendedName>
</protein>
<feature type="domain" description="ABC transmembrane type-1" evidence="5">
    <location>
        <begin position="31"/>
        <end position="125"/>
    </location>
</feature>
<keyword evidence="3 4" id="KW-0472">Membrane</keyword>
<organism evidence="6 7">
    <name type="scientific">Neonectria magnoliae</name>
    <dbReference type="NCBI Taxonomy" id="2732573"/>
    <lineage>
        <taxon>Eukaryota</taxon>
        <taxon>Fungi</taxon>
        <taxon>Dikarya</taxon>
        <taxon>Ascomycota</taxon>
        <taxon>Pezizomycotina</taxon>
        <taxon>Sordariomycetes</taxon>
        <taxon>Hypocreomycetidae</taxon>
        <taxon>Hypocreales</taxon>
        <taxon>Nectriaceae</taxon>
        <taxon>Neonectria</taxon>
    </lineage>
</organism>